<evidence type="ECO:0000313" key="3">
    <source>
        <dbReference type="Proteomes" id="UP000315252"/>
    </source>
</evidence>
<evidence type="ECO:0000256" key="1">
    <source>
        <dbReference type="SAM" id="MobiDB-lite"/>
    </source>
</evidence>
<gene>
    <name evidence="2" type="ORF">FKG95_17530</name>
</gene>
<evidence type="ECO:0000313" key="2">
    <source>
        <dbReference type="EMBL" id="TQV78369.1"/>
    </source>
</evidence>
<dbReference type="RefSeq" id="WP_142897703.1">
    <property type="nucleotide sequence ID" value="NZ_ML660057.1"/>
</dbReference>
<sequence length="68" mass="7806">MSYQDYSSDSSYSAGRRHTHRAGRRDREEDLHGLCRRTLRRANEAMTPSSRRHWMIFGAGVLVGLILG</sequence>
<name>A0A545TMB0_9PROT</name>
<protein>
    <submittedName>
        <fullName evidence="2">Uncharacterized protein</fullName>
    </submittedName>
</protein>
<organism evidence="2 3">
    <name type="scientific">Denitrobaculum tricleocarpae</name>
    <dbReference type="NCBI Taxonomy" id="2591009"/>
    <lineage>
        <taxon>Bacteria</taxon>
        <taxon>Pseudomonadati</taxon>
        <taxon>Pseudomonadota</taxon>
        <taxon>Alphaproteobacteria</taxon>
        <taxon>Rhodospirillales</taxon>
        <taxon>Rhodospirillaceae</taxon>
        <taxon>Denitrobaculum</taxon>
    </lineage>
</organism>
<proteinExistence type="predicted"/>
<feature type="region of interest" description="Disordered" evidence="1">
    <location>
        <begin position="1"/>
        <end position="33"/>
    </location>
</feature>
<reference evidence="2 3" key="1">
    <citation type="submission" date="2019-06" db="EMBL/GenBank/DDBJ databases">
        <title>Whole genome sequence for Rhodospirillaceae sp. R148.</title>
        <authorList>
            <person name="Wang G."/>
        </authorList>
    </citation>
    <scope>NUCLEOTIDE SEQUENCE [LARGE SCALE GENOMIC DNA]</scope>
    <source>
        <strain evidence="2 3">R148</strain>
    </source>
</reference>
<feature type="compositionally biased region" description="Basic residues" evidence="1">
    <location>
        <begin position="15"/>
        <end position="24"/>
    </location>
</feature>
<keyword evidence="3" id="KW-1185">Reference proteome</keyword>
<feature type="compositionally biased region" description="Low complexity" evidence="1">
    <location>
        <begin position="1"/>
        <end position="14"/>
    </location>
</feature>
<dbReference type="EMBL" id="VHSH01000006">
    <property type="protein sequence ID" value="TQV78369.1"/>
    <property type="molecule type" value="Genomic_DNA"/>
</dbReference>
<comment type="caution">
    <text evidence="2">The sequence shown here is derived from an EMBL/GenBank/DDBJ whole genome shotgun (WGS) entry which is preliminary data.</text>
</comment>
<accession>A0A545TMB0</accession>
<dbReference type="Proteomes" id="UP000315252">
    <property type="component" value="Unassembled WGS sequence"/>
</dbReference>
<dbReference type="AlphaFoldDB" id="A0A545TMB0"/>